<dbReference type="EMBL" id="QLLL01000002">
    <property type="protein sequence ID" value="RAJ08755.1"/>
    <property type="molecule type" value="Genomic_DNA"/>
</dbReference>
<dbReference type="Proteomes" id="UP000249547">
    <property type="component" value="Unassembled WGS sequence"/>
</dbReference>
<reference evidence="1 2" key="1">
    <citation type="submission" date="2018-06" db="EMBL/GenBank/DDBJ databases">
        <title>Genomic Encyclopedia of Archaeal and Bacterial Type Strains, Phase II (KMG-II): from individual species to whole genera.</title>
        <authorList>
            <person name="Goeker M."/>
        </authorList>
    </citation>
    <scope>NUCLEOTIDE SEQUENCE [LARGE SCALE GENOMIC DNA]</scope>
    <source>
        <strain evidence="1 2">DSM 23857</strain>
    </source>
</reference>
<dbReference type="RefSeq" id="WP_111596866.1">
    <property type="nucleotide sequence ID" value="NZ_QLLL01000002.1"/>
</dbReference>
<evidence type="ECO:0000313" key="2">
    <source>
        <dbReference type="Proteomes" id="UP000249547"/>
    </source>
</evidence>
<organism evidence="1 2">
    <name type="scientific">Chitinophaga skermanii</name>
    <dbReference type="NCBI Taxonomy" id="331697"/>
    <lineage>
        <taxon>Bacteria</taxon>
        <taxon>Pseudomonadati</taxon>
        <taxon>Bacteroidota</taxon>
        <taxon>Chitinophagia</taxon>
        <taxon>Chitinophagales</taxon>
        <taxon>Chitinophagaceae</taxon>
        <taxon>Chitinophaga</taxon>
    </lineage>
</organism>
<proteinExistence type="predicted"/>
<keyword evidence="2" id="KW-1185">Reference proteome</keyword>
<accession>A0A327QXQ8</accession>
<dbReference type="OrthoDB" id="680784at2"/>
<evidence type="ECO:0000313" key="1">
    <source>
        <dbReference type="EMBL" id="RAJ08755.1"/>
    </source>
</evidence>
<gene>
    <name evidence="1" type="ORF">LX64_01409</name>
</gene>
<dbReference type="InterPro" id="IPR058238">
    <property type="entry name" value="Lant_leader_dom"/>
</dbReference>
<protein>
    <submittedName>
        <fullName evidence="1">Uncharacterized protein</fullName>
    </submittedName>
</protein>
<name>A0A327QXQ8_9BACT</name>
<dbReference type="NCBIfam" id="NF038153">
    <property type="entry name" value="lant_leader_L1a"/>
    <property type="match status" value="1"/>
</dbReference>
<sequence>MKKKKLALSKKLNLSKSTVAELTPAQQGAVNGGISGTILCTTTETMTSMCLATKPRPNQACCQIW</sequence>
<dbReference type="AlphaFoldDB" id="A0A327QXQ8"/>
<comment type="caution">
    <text evidence="1">The sequence shown here is derived from an EMBL/GenBank/DDBJ whole genome shotgun (WGS) entry which is preliminary data.</text>
</comment>